<feature type="domain" description="GXWXG" evidence="1">
    <location>
        <begin position="16"/>
        <end position="71"/>
    </location>
</feature>
<dbReference type="InterPro" id="IPR025951">
    <property type="entry name" value="GXWXG_dom"/>
</dbReference>
<protein>
    <submittedName>
        <fullName evidence="3">DUF4334 domain-containing protein</fullName>
    </submittedName>
</protein>
<proteinExistence type="predicted"/>
<dbReference type="Proteomes" id="UP001229355">
    <property type="component" value="Chromosome 2"/>
</dbReference>
<dbReference type="Gene3D" id="2.40.128.580">
    <property type="entry name" value="GXWXG domain"/>
    <property type="match status" value="1"/>
</dbReference>
<dbReference type="InterPro" id="IPR025568">
    <property type="entry name" value="DUF4334"/>
</dbReference>
<gene>
    <name evidence="3" type="ORF">PZN02_004453</name>
</gene>
<evidence type="ECO:0000313" key="3">
    <source>
        <dbReference type="EMBL" id="WEX90876.1"/>
    </source>
</evidence>
<organism evidence="3 4">
    <name type="scientific">Sinorhizobium garamanticum</name>
    <dbReference type="NCBI Taxonomy" id="680247"/>
    <lineage>
        <taxon>Bacteria</taxon>
        <taxon>Pseudomonadati</taxon>
        <taxon>Pseudomonadota</taxon>
        <taxon>Alphaproteobacteria</taxon>
        <taxon>Hyphomicrobiales</taxon>
        <taxon>Rhizobiaceae</taxon>
        <taxon>Sinorhizobium/Ensifer group</taxon>
        <taxon>Sinorhizobium</taxon>
    </lineage>
</organism>
<evidence type="ECO:0000259" key="1">
    <source>
        <dbReference type="Pfam" id="PF14231"/>
    </source>
</evidence>
<dbReference type="EMBL" id="CP120374">
    <property type="protein sequence ID" value="WEX90876.1"/>
    <property type="molecule type" value="Genomic_DNA"/>
</dbReference>
<name>A0ABY8DIY4_9HYPH</name>
<keyword evidence="4" id="KW-1185">Reference proteome</keyword>
<evidence type="ECO:0000259" key="2">
    <source>
        <dbReference type="Pfam" id="PF14232"/>
    </source>
</evidence>
<sequence>MINRLTFPSEEAAFAYFDRLHPVPAGELVGLWKGSEISTGHPFDGVLENLGWYGKRFRADMRADALLFKKDGNRLVPIDPSPIPLGLAFRFRRLGRTEAARKLFSHLIKHLRATGPVASLRMMRFRGDVSAAMVYDTKPVADHFRKIDTDTLVGVMSIQGYDEHFFFQLERVKVPDPSRQEAA</sequence>
<accession>A0ABY8DIY4</accession>
<dbReference type="RefSeq" id="WP_280662838.1">
    <property type="nucleotide sequence ID" value="NZ_CP120374.1"/>
</dbReference>
<dbReference type="Pfam" id="PF14231">
    <property type="entry name" value="GXWXG"/>
    <property type="match status" value="1"/>
</dbReference>
<feature type="domain" description="DUF4334" evidence="2">
    <location>
        <begin position="117"/>
        <end position="171"/>
    </location>
</feature>
<reference evidence="3 4" key="1">
    <citation type="submission" date="2023-03" db="EMBL/GenBank/DDBJ databases">
        <authorList>
            <person name="Kaur S."/>
            <person name="Espinosa-Saiz D."/>
            <person name="Velazquez E."/>
            <person name="Menendez E."/>
            <person name="diCenzo G.C."/>
        </authorList>
    </citation>
    <scope>NUCLEOTIDE SEQUENCE [LARGE SCALE GENOMIC DNA]</scope>
    <source>
        <strain evidence="3 4">LMG 24692</strain>
    </source>
</reference>
<dbReference type="Pfam" id="PF14232">
    <property type="entry name" value="DUF4334"/>
    <property type="match status" value="1"/>
</dbReference>
<evidence type="ECO:0000313" key="4">
    <source>
        <dbReference type="Proteomes" id="UP001229355"/>
    </source>
</evidence>